<dbReference type="Proteomes" id="UP001165083">
    <property type="component" value="Unassembled WGS sequence"/>
</dbReference>
<sequence length="451" mass="51272">MLAKERKDWPTHVVALKNSLGKLPLTIGKVLEFVAKQKKMQNVEDVTVIFCVDGLQHAQNNITENFDLTRVLSSICDVLQSSTPFIVCVCSATVCKPISEVLAHFSRPHVHLLPPPLRGHEIVNARTRIEKQLVDDMGGHGRALEVLQQVMPRYSHLKNVDSASILDVVYMELNRRYNLQDLFTNETNRREVSVAILSRRRYNEYEPIGGTNMTVDGLRSFGLFRHTLEKRLECAFIIPMMLIKSIPKVIGEVDNFEYHITTSGLSWQRFEQFVAFYRRVKSIAFYGYPVLLSEFHAGARFGAIDRLSIHEEVQRTVVEAVNQLETKSGSKDSLICTNRHGSVDISMMSTVVINADHAAAGDIFMRVHLTDGNRQIHSNEVIQCKFTERNQKIDRAYYEKERAKAVNNTSDVFLLVTCGDVVEPFDLRKRCGIVSKAEFIDYFGPFASRAF</sequence>
<dbReference type="AlphaFoldDB" id="A0A9W6X8H5"/>
<dbReference type="OrthoDB" id="123702at2759"/>
<evidence type="ECO:0000313" key="1">
    <source>
        <dbReference type="EMBL" id="GMF33686.1"/>
    </source>
</evidence>
<gene>
    <name evidence="1" type="ORF">Plil01_001436200</name>
</gene>
<protein>
    <submittedName>
        <fullName evidence="1">Unnamed protein product</fullName>
    </submittedName>
</protein>
<proteinExistence type="predicted"/>
<name>A0A9W6X8H5_9STRA</name>
<keyword evidence="2" id="KW-1185">Reference proteome</keyword>
<reference evidence="1" key="1">
    <citation type="submission" date="2023-04" db="EMBL/GenBank/DDBJ databases">
        <title>Phytophthora lilii NBRC 32176.</title>
        <authorList>
            <person name="Ichikawa N."/>
            <person name="Sato H."/>
            <person name="Tonouchi N."/>
        </authorList>
    </citation>
    <scope>NUCLEOTIDE SEQUENCE</scope>
    <source>
        <strain evidence="1">NBRC 32176</strain>
    </source>
</reference>
<comment type="caution">
    <text evidence="1">The sequence shown here is derived from an EMBL/GenBank/DDBJ whole genome shotgun (WGS) entry which is preliminary data.</text>
</comment>
<organism evidence="1 2">
    <name type="scientific">Phytophthora lilii</name>
    <dbReference type="NCBI Taxonomy" id="2077276"/>
    <lineage>
        <taxon>Eukaryota</taxon>
        <taxon>Sar</taxon>
        <taxon>Stramenopiles</taxon>
        <taxon>Oomycota</taxon>
        <taxon>Peronosporomycetes</taxon>
        <taxon>Peronosporales</taxon>
        <taxon>Peronosporaceae</taxon>
        <taxon>Phytophthora</taxon>
    </lineage>
</organism>
<dbReference type="EMBL" id="BSXW01001105">
    <property type="protein sequence ID" value="GMF33686.1"/>
    <property type="molecule type" value="Genomic_DNA"/>
</dbReference>
<evidence type="ECO:0000313" key="2">
    <source>
        <dbReference type="Proteomes" id="UP001165083"/>
    </source>
</evidence>
<accession>A0A9W6X8H5</accession>